<name>A0ABS2SV20_9BACI</name>
<gene>
    <name evidence="1" type="ORF">JOC54_002641</name>
</gene>
<reference evidence="1" key="1">
    <citation type="submission" date="2021-01" db="EMBL/GenBank/DDBJ databases">
        <title>Genomic Encyclopedia of Type Strains, Phase IV (KMG-IV): sequencing the most valuable type-strain genomes for metagenomic binning, comparative biology and taxonomic classification.</title>
        <authorList>
            <person name="Goeker M."/>
        </authorList>
    </citation>
    <scope>NUCLEOTIDE SEQUENCE</scope>
    <source>
        <strain evidence="1">DSM 21943</strain>
    </source>
</reference>
<sequence>MTIQIGLIGPEDSVRHMQSVIEDYPDFKAIPIMYQRVEEAPERIQKIKQPIDQWLFSGQAPYSLCLEKQVVSKDRAWFVPLEGSSLLGIFLEAFYHTEQKQLEVSLDTISPEYTNWLIKEFSLNHLTIHLYDYPDYVEEEKLVAFHQEAYDSGEATLALTCLRGVYRTLKQRGIPCYRVRPAEPVTRKTLTRIQERVNSLYYKKAQIAVVGALMPISQSDQKEMAYSYKRKHQELDVRKRLLQYAESLQGSFLEIGNGYFEIYTTRGEIEEQDWPYDIIDDIKQTAKLGIYLGIGYGRTALAASRHVQTALDYSQQATEQMIVLVDEENRVSEAKRNEETFHYSQVHLGDDAARVGINPATIARIYAKGAQQKQSYFSSQDVAVWLGGTERNARRILIALEQGKVIEQAGEEQLSRRGRPRKVYRFRSG</sequence>
<dbReference type="Gene3D" id="3.30.70.270">
    <property type="match status" value="1"/>
</dbReference>
<dbReference type="EMBL" id="JAFBCV010000008">
    <property type="protein sequence ID" value="MBM7839361.1"/>
    <property type="molecule type" value="Genomic_DNA"/>
</dbReference>
<dbReference type="InterPro" id="IPR043128">
    <property type="entry name" value="Rev_trsase/Diguanyl_cyclase"/>
</dbReference>
<proteinExistence type="predicted"/>
<protein>
    <recommendedName>
        <fullName evidence="3">Transcriptional regulator</fullName>
    </recommendedName>
</protein>
<keyword evidence="2" id="KW-1185">Reference proteome</keyword>
<organism evidence="1 2">
    <name type="scientific">Shouchella xiaoxiensis</name>
    <dbReference type="NCBI Taxonomy" id="766895"/>
    <lineage>
        <taxon>Bacteria</taxon>
        <taxon>Bacillati</taxon>
        <taxon>Bacillota</taxon>
        <taxon>Bacilli</taxon>
        <taxon>Bacillales</taxon>
        <taxon>Bacillaceae</taxon>
        <taxon>Shouchella</taxon>
    </lineage>
</organism>
<evidence type="ECO:0008006" key="3">
    <source>
        <dbReference type="Google" id="ProtNLM"/>
    </source>
</evidence>
<evidence type="ECO:0000313" key="2">
    <source>
        <dbReference type="Proteomes" id="UP001179280"/>
    </source>
</evidence>
<evidence type="ECO:0000313" key="1">
    <source>
        <dbReference type="EMBL" id="MBM7839361.1"/>
    </source>
</evidence>
<accession>A0ABS2SV20</accession>
<dbReference type="RefSeq" id="WP_204466624.1">
    <property type="nucleotide sequence ID" value="NZ_JAFBCV010000008.1"/>
</dbReference>
<comment type="caution">
    <text evidence="1">The sequence shown here is derived from an EMBL/GenBank/DDBJ whole genome shotgun (WGS) entry which is preliminary data.</text>
</comment>
<dbReference type="Proteomes" id="UP001179280">
    <property type="component" value="Unassembled WGS sequence"/>
</dbReference>